<reference evidence="3 4" key="1">
    <citation type="submission" date="2016-10" db="EMBL/GenBank/DDBJ databases">
        <authorList>
            <person name="de Groot N.N."/>
        </authorList>
    </citation>
    <scope>NUCLEOTIDE SEQUENCE [LARGE SCALE GENOMIC DNA]</scope>
    <source>
        <strain evidence="3 4">DSM 15827</strain>
    </source>
</reference>
<sequence>MTLHKKQDKGRIDVEDLGNSFTSYLIRYSAWIYLFVIVAVVFGSVYLYNFVGGRKEHQHNLIQESEIESLEKKVELQDERLEDLERQINQLQGQ</sequence>
<keyword evidence="1" id="KW-0175">Coiled coil</keyword>
<feature type="transmembrane region" description="Helical" evidence="2">
    <location>
        <begin position="30"/>
        <end position="51"/>
    </location>
</feature>
<protein>
    <submittedName>
        <fullName evidence="3">Uncharacterized protein</fullName>
    </submittedName>
</protein>
<dbReference type="STRING" id="137733.SAMN05421767_14420"/>
<organism evidence="3 4">
    <name type="scientific">Granulicatella balaenopterae</name>
    <dbReference type="NCBI Taxonomy" id="137733"/>
    <lineage>
        <taxon>Bacteria</taxon>
        <taxon>Bacillati</taxon>
        <taxon>Bacillota</taxon>
        <taxon>Bacilli</taxon>
        <taxon>Lactobacillales</taxon>
        <taxon>Carnobacteriaceae</taxon>
        <taxon>Granulicatella</taxon>
    </lineage>
</organism>
<dbReference type="RefSeq" id="WP_089747673.1">
    <property type="nucleotide sequence ID" value="NZ_FOGF01000044.1"/>
</dbReference>
<evidence type="ECO:0000256" key="2">
    <source>
        <dbReference type="SAM" id="Phobius"/>
    </source>
</evidence>
<dbReference type="Proteomes" id="UP000198556">
    <property type="component" value="Unassembled WGS sequence"/>
</dbReference>
<proteinExistence type="predicted"/>
<name>A0A1H9NRA2_9LACT</name>
<keyword evidence="2" id="KW-1133">Transmembrane helix</keyword>
<accession>A0A1H9NRA2</accession>
<evidence type="ECO:0000313" key="3">
    <source>
        <dbReference type="EMBL" id="SER38564.1"/>
    </source>
</evidence>
<evidence type="ECO:0000256" key="1">
    <source>
        <dbReference type="SAM" id="Coils"/>
    </source>
</evidence>
<keyword evidence="2" id="KW-0472">Membrane</keyword>
<gene>
    <name evidence="3" type="ORF">SAMN05421767_14420</name>
</gene>
<dbReference type="EMBL" id="FOGF01000044">
    <property type="protein sequence ID" value="SER38564.1"/>
    <property type="molecule type" value="Genomic_DNA"/>
</dbReference>
<keyword evidence="2" id="KW-0812">Transmembrane</keyword>
<keyword evidence="4" id="KW-1185">Reference proteome</keyword>
<feature type="coiled-coil region" evidence="1">
    <location>
        <begin position="60"/>
        <end position="94"/>
    </location>
</feature>
<dbReference type="AlphaFoldDB" id="A0A1H9NRA2"/>
<evidence type="ECO:0000313" key="4">
    <source>
        <dbReference type="Proteomes" id="UP000198556"/>
    </source>
</evidence>